<accession>A0A5B7F7T0</accession>
<evidence type="ECO:0000313" key="1">
    <source>
        <dbReference type="EMBL" id="MPC40604.1"/>
    </source>
</evidence>
<dbReference type="EMBL" id="VSRR010004750">
    <property type="protein sequence ID" value="MPC40604.1"/>
    <property type="molecule type" value="Genomic_DNA"/>
</dbReference>
<sequence length="67" mass="7789">MPFPLGSKKITERKVYWPEVLVLSAQGRFLGRTLNHVHWRVAAADPRLTSITRRPEHPSTLLRRQTD</sequence>
<organism evidence="1 2">
    <name type="scientific">Portunus trituberculatus</name>
    <name type="common">Swimming crab</name>
    <name type="synonym">Neptunus trituberculatus</name>
    <dbReference type="NCBI Taxonomy" id="210409"/>
    <lineage>
        <taxon>Eukaryota</taxon>
        <taxon>Metazoa</taxon>
        <taxon>Ecdysozoa</taxon>
        <taxon>Arthropoda</taxon>
        <taxon>Crustacea</taxon>
        <taxon>Multicrustacea</taxon>
        <taxon>Malacostraca</taxon>
        <taxon>Eumalacostraca</taxon>
        <taxon>Eucarida</taxon>
        <taxon>Decapoda</taxon>
        <taxon>Pleocyemata</taxon>
        <taxon>Brachyura</taxon>
        <taxon>Eubrachyura</taxon>
        <taxon>Portunoidea</taxon>
        <taxon>Portunidae</taxon>
        <taxon>Portuninae</taxon>
        <taxon>Portunus</taxon>
    </lineage>
</organism>
<dbReference type="AlphaFoldDB" id="A0A5B7F7T0"/>
<protein>
    <submittedName>
        <fullName evidence="1">Uncharacterized protein</fullName>
    </submittedName>
</protein>
<proteinExistence type="predicted"/>
<comment type="caution">
    <text evidence="1">The sequence shown here is derived from an EMBL/GenBank/DDBJ whole genome shotgun (WGS) entry which is preliminary data.</text>
</comment>
<reference evidence="1 2" key="1">
    <citation type="submission" date="2019-05" db="EMBL/GenBank/DDBJ databases">
        <title>Another draft genome of Portunus trituberculatus and its Hox gene families provides insights of decapod evolution.</title>
        <authorList>
            <person name="Jeong J.-H."/>
            <person name="Song I."/>
            <person name="Kim S."/>
            <person name="Choi T."/>
            <person name="Kim D."/>
            <person name="Ryu S."/>
            <person name="Kim W."/>
        </authorList>
    </citation>
    <scope>NUCLEOTIDE SEQUENCE [LARGE SCALE GENOMIC DNA]</scope>
    <source>
        <tissue evidence="1">Muscle</tissue>
    </source>
</reference>
<keyword evidence="2" id="KW-1185">Reference proteome</keyword>
<evidence type="ECO:0000313" key="2">
    <source>
        <dbReference type="Proteomes" id="UP000324222"/>
    </source>
</evidence>
<gene>
    <name evidence="1" type="ORF">E2C01_034166</name>
</gene>
<dbReference type="Proteomes" id="UP000324222">
    <property type="component" value="Unassembled WGS sequence"/>
</dbReference>
<name>A0A5B7F7T0_PORTR</name>